<dbReference type="AlphaFoldDB" id="A0A814T197"/>
<comment type="caution">
    <text evidence="1">The sequence shown here is derived from an EMBL/GenBank/DDBJ whole genome shotgun (WGS) entry which is preliminary data.</text>
</comment>
<dbReference type="EMBL" id="CAJNOH010000962">
    <property type="protein sequence ID" value="CAF1155274.1"/>
    <property type="molecule type" value="Genomic_DNA"/>
</dbReference>
<evidence type="ECO:0000313" key="2">
    <source>
        <dbReference type="Proteomes" id="UP000663854"/>
    </source>
</evidence>
<organism evidence="1 2">
    <name type="scientific">Rotaria sordida</name>
    <dbReference type="NCBI Taxonomy" id="392033"/>
    <lineage>
        <taxon>Eukaryota</taxon>
        <taxon>Metazoa</taxon>
        <taxon>Spiralia</taxon>
        <taxon>Gnathifera</taxon>
        <taxon>Rotifera</taxon>
        <taxon>Eurotatoria</taxon>
        <taxon>Bdelloidea</taxon>
        <taxon>Philodinida</taxon>
        <taxon>Philodinidae</taxon>
        <taxon>Rotaria</taxon>
    </lineage>
</organism>
<accession>A0A814T197</accession>
<dbReference type="Proteomes" id="UP000663854">
    <property type="component" value="Unassembled WGS sequence"/>
</dbReference>
<name>A0A814T197_9BILA</name>
<proteinExistence type="predicted"/>
<protein>
    <submittedName>
        <fullName evidence="1">Uncharacterized protein</fullName>
    </submittedName>
</protein>
<gene>
    <name evidence="1" type="ORF">PYM288_LOCUS22448</name>
</gene>
<evidence type="ECO:0000313" key="1">
    <source>
        <dbReference type="EMBL" id="CAF1155274.1"/>
    </source>
</evidence>
<reference evidence="1" key="1">
    <citation type="submission" date="2021-02" db="EMBL/GenBank/DDBJ databases">
        <authorList>
            <person name="Nowell W R."/>
        </authorList>
    </citation>
    <scope>NUCLEOTIDE SEQUENCE</scope>
</reference>
<sequence length="262" mass="30484">MKYIHIKRLITDNRLTMSKDNLLSARCENLFANRRDIHEKRRCQSQLSTNEDLRSASQQTLRPALTAYCAHCKLPLLIDINTHETKTNKSRALASRTNQRVCEGCAEEKVKNVRTPSSRLFKSASVDWTNVGDKIENWFETADTPDQRVVYNFLEKININDQEKELDRTLDSARGRSLDDILNNLKKYRARFNSSRSQNKFQRSFESTSWRVMRHPSTTPRQFSRYNAVYGDDASRDFRIGTVFTTTEPRIGSTFLLHPGWV</sequence>